<evidence type="ECO:0000256" key="1">
    <source>
        <dbReference type="ARBA" id="ARBA00004401"/>
    </source>
</evidence>
<dbReference type="PANTHER" id="PTHR37479">
    <property type="entry name" value="CELL DIVISION PROTEIN FTSL"/>
    <property type="match status" value="1"/>
</dbReference>
<protein>
    <recommendedName>
        <fullName evidence="10">Cell division protein FtsL</fullName>
    </recommendedName>
</protein>
<keyword evidence="2" id="KW-1003">Cell membrane</keyword>
<sequence length="97" mass="11172">MNIKALLEHIRMDMPVIVMILLVLFSAVAAIYIKHASRSEFVQLQQLVKQRDALNEEWGRLLLEESTWASPNRVEQQAKTKLNMQVPSSEMTVVIRP</sequence>
<dbReference type="GO" id="GO:0032153">
    <property type="term" value="C:cell division site"/>
    <property type="evidence" value="ECO:0007669"/>
    <property type="project" value="TreeGrafter"/>
</dbReference>
<evidence type="ECO:0000256" key="8">
    <source>
        <dbReference type="SAM" id="Phobius"/>
    </source>
</evidence>
<comment type="subcellular location">
    <subcellularLocation>
        <location evidence="1">Cell membrane</location>
        <topology evidence="1">Single-pass type II membrane protein</topology>
    </subcellularLocation>
</comment>
<evidence type="ECO:0000256" key="2">
    <source>
        <dbReference type="ARBA" id="ARBA00022475"/>
    </source>
</evidence>
<evidence type="ECO:0000256" key="4">
    <source>
        <dbReference type="ARBA" id="ARBA00022692"/>
    </source>
</evidence>
<name>A0A0F9URE5_9ZZZZ</name>
<evidence type="ECO:0000256" key="5">
    <source>
        <dbReference type="ARBA" id="ARBA00022989"/>
    </source>
</evidence>
<dbReference type="EMBL" id="LAZR01000854">
    <property type="protein sequence ID" value="KKN56173.1"/>
    <property type="molecule type" value="Genomic_DNA"/>
</dbReference>
<keyword evidence="7" id="KW-0131">Cell cycle</keyword>
<dbReference type="GO" id="GO:0043093">
    <property type="term" value="P:FtsZ-dependent cytokinesis"/>
    <property type="evidence" value="ECO:0007669"/>
    <property type="project" value="TreeGrafter"/>
</dbReference>
<evidence type="ECO:0000256" key="6">
    <source>
        <dbReference type="ARBA" id="ARBA00023136"/>
    </source>
</evidence>
<keyword evidence="3" id="KW-0132">Cell division</keyword>
<dbReference type="AlphaFoldDB" id="A0A0F9URE5"/>
<dbReference type="PANTHER" id="PTHR37479:SF1">
    <property type="entry name" value="CELL DIVISION PROTEIN FTSL"/>
    <property type="match status" value="1"/>
</dbReference>
<comment type="caution">
    <text evidence="9">The sequence shown here is derived from an EMBL/GenBank/DDBJ whole genome shotgun (WGS) entry which is preliminary data.</text>
</comment>
<dbReference type="Pfam" id="PF04999">
    <property type="entry name" value="FtsL"/>
    <property type="match status" value="1"/>
</dbReference>
<proteinExistence type="inferred from homology"/>
<evidence type="ECO:0000256" key="3">
    <source>
        <dbReference type="ARBA" id="ARBA00022618"/>
    </source>
</evidence>
<evidence type="ECO:0008006" key="10">
    <source>
        <dbReference type="Google" id="ProtNLM"/>
    </source>
</evidence>
<accession>A0A0F9URE5</accession>
<reference evidence="9" key="1">
    <citation type="journal article" date="2015" name="Nature">
        <title>Complex archaea that bridge the gap between prokaryotes and eukaryotes.</title>
        <authorList>
            <person name="Spang A."/>
            <person name="Saw J.H."/>
            <person name="Jorgensen S.L."/>
            <person name="Zaremba-Niedzwiedzka K."/>
            <person name="Martijn J."/>
            <person name="Lind A.E."/>
            <person name="van Eijk R."/>
            <person name="Schleper C."/>
            <person name="Guy L."/>
            <person name="Ettema T.J."/>
        </authorList>
    </citation>
    <scope>NUCLEOTIDE SEQUENCE</scope>
</reference>
<evidence type="ECO:0000313" key="9">
    <source>
        <dbReference type="EMBL" id="KKN56173.1"/>
    </source>
</evidence>
<feature type="transmembrane region" description="Helical" evidence="8">
    <location>
        <begin position="12"/>
        <end position="33"/>
    </location>
</feature>
<dbReference type="GO" id="GO:0005886">
    <property type="term" value="C:plasma membrane"/>
    <property type="evidence" value="ECO:0007669"/>
    <property type="project" value="UniProtKB-SubCell"/>
</dbReference>
<gene>
    <name evidence="9" type="ORF">LCGC14_0574700</name>
</gene>
<dbReference type="InterPro" id="IPR011922">
    <property type="entry name" value="Cell_div_FtsL"/>
</dbReference>
<evidence type="ECO:0000256" key="7">
    <source>
        <dbReference type="ARBA" id="ARBA00023306"/>
    </source>
</evidence>
<organism evidence="9">
    <name type="scientific">marine sediment metagenome</name>
    <dbReference type="NCBI Taxonomy" id="412755"/>
    <lineage>
        <taxon>unclassified sequences</taxon>
        <taxon>metagenomes</taxon>
        <taxon>ecological metagenomes</taxon>
    </lineage>
</organism>
<dbReference type="HAMAP" id="MF_00910">
    <property type="entry name" value="FtsL"/>
    <property type="match status" value="1"/>
</dbReference>
<keyword evidence="5 8" id="KW-1133">Transmembrane helix</keyword>
<dbReference type="NCBIfam" id="TIGR02209">
    <property type="entry name" value="ftsL_broad"/>
    <property type="match status" value="1"/>
</dbReference>
<keyword evidence="4 8" id="KW-0812">Transmembrane</keyword>
<keyword evidence="6 8" id="KW-0472">Membrane</keyword>